<accession>A0ABS9MLJ4</accession>
<organism evidence="1 2">
    <name type="scientific">Anaeromassilibacillus senegalensis</name>
    <dbReference type="NCBI Taxonomy" id="1673717"/>
    <lineage>
        <taxon>Bacteria</taxon>
        <taxon>Bacillati</taxon>
        <taxon>Bacillota</taxon>
        <taxon>Clostridia</taxon>
        <taxon>Eubacteriales</taxon>
        <taxon>Acutalibacteraceae</taxon>
        <taxon>Anaeromassilibacillus</taxon>
    </lineage>
</organism>
<dbReference type="RefSeq" id="WP_191441374.1">
    <property type="nucleotide sequence ID" value="NZ_JAKNHQ010000021.1"/>
</dbReference>
<reference evidence="1 2" key="1">
    <citation type="submission" date="2022-01" db="EMBL/GenBank/DDBJ databases">
        <title>Collection of gut derived symbiotic bacterial strains cultured from healthy donors.</title>
        <authorList>
            <person name="Lin H."/>
            <person name="Kohout C."/>
            <person name="Waligurski E."/>
            <person name="Pamer E.G."/>
        </authorList>
    </citation>
    <scope>NUCLEOTIDE SEQUENCE [LARGE SCALE GENOMIC DNA]</scope>
    <source>
        <strain evidence="1 2">DFI.7.58</strain>
    </source>
</reference>
<name>A0ABS9MLJ4_9FIRM</name>
<keyword evidence="2" id="KW-1185">Reference proteome</keyword>
<evidence type="ECO:0000313" key="1">
    <source>
        <dbReference type="EMBL" id="MCG4611694.1"/>
    </source>
</evidence>
<gene>
    <name evidence="1" type="ORF">L0P57_12230</name>
</gene>
<comment type="caution">
    <text evidence="1">The sequence shown here is derived from an EMBL/GenBank/DDBJ whole genome shotgun (WGS) entry which is preliminary data.</text>
</comment>
<dbReference type="EMBL" id="JAKNHQ010000021">
    <property type="protein sequence ID" value="MCG4611694.1"/>
    <property type="molecule type" value="Genomic_DNA"/>
</dbReference>
<evidence type="ECO:0000313" key="2">
    <source>
        <dbReference type="Proteomes" id="UP001298681"/>
    </source>
</evidence>
<proteinExistence type="predicted"/>
<dbReference type="Proteomes" id="UP001298681">
    <property type="component" value="Unassembled WGS sequence"/>
</dbReference>
<protein>
    <submittedName>
        <fullName evidence="1">Uncharacterized protein</fullName>
    </submittedName>
</protein>
<sequence length="180" mass="19258">MTDILLCGKSNDQSIVKALLPALTRYGGVRYIHPELLRKIGEDEARFLVCDCERIPKVEGSSGILFLKNSFDSDMPIAIPDGFLCAFEPQNQRAAALLRAAGAAAVTCGMCAKETLSISSLDYGAAALSLQRSITTVSGDVVEPRDITVELHSAVSPRQMLAVCMVLLMAGVDSSYGYVI</sequence>